<proteinExistence type="inferred from homology"/>
<evidence type="ECO:0000259" key="13">
    <source>
        <dbReference type="Pfam" id="PF01288"/>
    </source>
</evidence>
<keyword evidence="5" id="KW-0808">Transferase</keyword>
<evidence type="ECO:0000256" key="7">
    <source>
        <dbReference type="ARBA" id="ARBA00022777"/>
    </source>
</evidence>
<comment type="function">
    <text evidence="10">Catalyzes the transfer of pyrophosphate from adenosine triphosphate (ATP) to 6-hydroxymethyl-7,8-dihydropterin, an enzymatic step in folate biosynthesis pathway.</text>
</comment>
<dbReference type="Gene3D" id="3.30.70.560">
    <property type="entry name" value="7,8-Dihydro-6-hydroxymethylpterin-pyrophosphokinase HPPK"/>
    <property type="match status" value="1"/>
</dbReference>
<dbReference type="Proteomes" id="UP001204015">
    <property type="component" value="Unassembled WGS sequence"/>
</dbReference>
<dbReference type="Pfam" id="PF01288">
    <property type="entry name" value="HPPK"/>
    <property type="match status" value="1"/>
</dbReference>
<evidence type="ECO:0000313" key="15">
    <source>
        <dbReference type="Proteomes" id="UP001204015"/>
    </source>
</evidence>
<reference evidence="14 15" key="1">
    <citation type="submission" date="2022-06" db="EMBL/GenBank/DDBJ databases">
        <title>A taxonomic note on the genus Prevotella: Description of four novel genera and emended description of the genera Hallella and Xylanibacter.</title>
        <authorList>
            <person name="Hitch T.C.A."/>
        </authorList>
    </citation>
    <scope>NUCLEOTIDE SEQUENCE [LARGE SCALE GENOMIC DNA]</scope>
    <source>
        <strain evidence="14 15">DSM 100619</strain>
    </source>
</reference>
<name>A0ABT1BU22_9BACT</name>
<keyword evidence="6" id="KW-0547">Nucleotide-binding</keyword>
<evidence type="ECO:0000256" key="5">
    <source>
        <dbReference type="ARBA" id="ARBA00022679"/>
    </source>
</evidence>
<dbReference type="InterPro" id="IPR035907">
    <property type="entry name" value="Hppk_sf"/>
</dbReference>
<comment type="caution">
    <text evidence="14">The sequence shown here is derived from an EMBL/GenBank/DDBJ whole genome shotgun (WGS) entry which is preliminary data.</text>
</comment>
<dbReference type="EMBL" id="JAMXLY010000004">
    <property type="protein sequence ID" value="MCO6024593.1"/>
    <property type="molecule type" value="Genomic_DNA"/>
</dbReference>
<keyword evidence="8" id="KW-0067">ATP-binding</keyword>
<accession>A0ABT1BU22</accession>
<evidence type="ECO:0000256" key="6">
    <source>
        <dbReference type="ARBA" id="ARBA00022741"/>
    </source>
</evidence>
<protein>
    <recommendedName>
        <fullName evidence="4">2-amino-4-hydroxy-6-hydroxymethyldihydropteridine pyrophosphokinase</fullName>
        <ecNumber evidence="3">2.7.6.3</ecNumber>
    </recommendedName>
    <alternativeName>
        <fullName evidence="11">6-hydroxymethyl-7,8-dihydropterin pyrophosphokinase</fullName>
    </alternativeName>
    <alternativeName>
        <fullName evidence="12">7,8-dihydro-6-hydroxymethylpterin-pyrophosphokinase</fullName>
    </alternativeName>
</protein>
<organism evidence="14 15">
    <name type="scientific">Segatella cerevisiae</name>
    <dbReference type="NCBI Taxonomy" id="2053716"/>
    <lineage>
        <taxon>Bacteria</taxon>
        <taxon>Pseudomonadati</taxon>
        <taxon>Bacteroidota</taxon>
        <taxon>Bacteroidia</taxon>
        <taxon>Bacteroidales</taxon>
        <taxon>Prevotellaceae</taxon>
        <taxon>Segatella</taxon>
    </lineage>
</organism>
<dbReference type="PANTHER" id="PTHR43071">
    <property type="entry name" value="2-AMINO-4-HYDROXY-6-HYDROXYMETHYLDIHYDROPTERIDINE PYROPHOSPHOKINASE"/>
    <property type="match status" value="1"/>
</dbReference>
<dbReference type="RefSeq" id="WP_252759956.1">
    <property type="nucleotide sequence ID" value="NZ_JAMXLY010000004.1"/>
</dbReference>
<keyword evidence="7" id="KW-0418">Kinase</keyword>
<evidence type="ECO:0000256" key="4">
    <source>
        <dbReference type="ARBA" id="ARBA00016218"/>
    </source>
</evidence>
<dbReference type="EC" id="2.7.6.3" evidence="3"/>
<evidence type="ECO:0000256" key="10">
    <source>
        <dbReference type="ARBA" id="ARBA00029409"/>
    </source>
</evidence>
<evidence type="ECO:0000256" key="8">
    <source>
        <dbReference type="ARBA" id="ARBA00022840"/>
    </source>
</evidence>
<comment type="pathway">
    <text evidence="1">Cofactor biosynthesis; tetrahydrofolate biosynthesis; 2-amino-4-hydroxy-6-hydroxymethyl-7,8-dihydropteridine diphosphate from 7,8-dihydroneopterin triphosphate: step 4/4.</text>
</comment>
<evidence type="ECO:0000256" key="12">
    <source>
        <dbReference type="ARBA" id="ARBA00033413"/>
    </source>
</evidence>
<evidence type="ECO:0000256" key="11">
    <source>
        <dbReference type="ARBA" id="ARBA00029766"/>
    </source>
</evidence>
<dbReference type="SUPFAM" id="SSF55083">
    <property type="entry name" value="6-hydroxymethyl-7,8-dihydropterin pyrophosphokinase, HPPK"/>
    <property type="match status" value="1"/>
</dbReference>
<keyword evidence="9" id="KW-0289">Folate biosynthesis</keyword>
<evidence type="ECO:0000256" key="1">
    <source>
        <dbReference type="ARBA" id="ARBA00005051"/>
    </source>
</evidence>
<evidence type="ECO:0000256" key="9">
    <source>
        <dbReference type="ARBA" id="ARBA00022909"/>
    </source>
</evidence>
<keyword evidence="15" id="KW-1185">Reference proteome</keyword>
<sequence length="128" mass="14652">MEVLTPVILALGSNMETDDMFLQAQSRLTLLFDHKIFFTRVLMTEPIDFGKRKFRNALAAASTPLSLPELQRSLKVIERSCGRTPEGKARGEITIDIDLLLFGPQKFHFSDWDRPYVRELMKELPVGK</sequence>
<comment type="similarity">
    <text evidence="2">Belongs to the HPPK family.</text>
</comment>
<dbReference type="InterPro" id="IPR000550">
    <property type="entry name" value="Hppk"/>
</dbReference>
<evidence type="ECO:0000256" key="3">
    <source>
        <dbReference type="ARBA" id="ARBA00013253"/>
    </source>
</evidence>
<evidence type="ECO:0000256" key="2">
    <source>
        <dbReference type="ARBA" id="ARBA00005810"/>
    </source>
</evidence>
<gene>
    <name evidence="14" type="ORF">NG821_01835</name>
</gene>
<feature type="domain" description="7,8-dihydro-6-hydroxymethylpterin-pyrophosphokinase" evidence="13">
    <location>
        <begin position="8"/>
        <end position="120"/>
    </location>
</feature>
<evidence type="ECO:0000313" key="14">
    <source>
        <dbReference type="EMBL" id="MCO6024593.1"/>
    </source>
</evidence>
<dbReference type="PANTHER" id="PTHR43071:SF1">
    <property type="entry name" value="2-AMINO-4-HYDROXY-6-HYDROXYMETHYLDIHYDROPTERIDINE PYROPHOSPHOKINASE"/>
    <property type="match status" value="1"/>
</dbReference>